<dbReference type="Gene3D" id="3.20.20.80">
    <property type="entry name" value="Glycosidases"/>
    <property type="match status" value="1"/>
</dbReference>
<feature type="transmembrane region" description="Helical" evidence="6">
    <location>
        <begin position="1218"/>
        <end position="1240"/>
    </location>
</feature>
<dbReference type="InterPro" id="IPR005201">
    <property type="entry name" value="TIM_ENGase"/>
</dbReference>
<evidence type="ECO:0008006" key="12">
    <source>
        <dbReference type="Google" id="ProtNLM"/>
    </source>
</evidence>
<organism evidence="10 11">
    <name type="scientific">Monosiga brevicollis</name>
    <name type="common">Choanoflagellate</name>
    <dbReference type="NCBI Taxonomy" id="81824"/>
    <lineage>
        <taxon>Eukaryota</taxon>
        <taxon>Choanoflagellata</taxon>
        <taxon>Craspedida</taxon>
        <taxon>Salpingoecidae</taxon>
        <taxon>Monosiga</taxon>
    </lineage>
</organism>
<feature type="compositionally biased region" description="Polar residues" evidence="5">
    <location>
        <begin position="2038"/>
        <end position="2064"/>
    </location>
</feature>
<dbReference type="GO" id="GO:0033925">
    <property type="term" value="F:mannosyl-glycoprotein endo-beta-N-acetylglucosaminidase activity"/>
    <property type="evidence" value="ECO:0007669"/>
    <property type="project" value="InterPro"/>
</dbReference>
<feature type="domain" description="TRPM SLOG" evidence="9">
    <location>
        <begin position="69"/>
        <end position="330"/>
    </location>
</feature>
<evidence type="ECO:0000259" key="8">
    <source>
        <dbReference type="Pfam" id="PF03644"/>
    </source>
</evidence>
<dbReference type="Pfam" id="PF03644">
    <property type="entry name" value="Glyco_hydro_85"/>
    <property type="match status" value="1"/>
</dbReference>
<gene>
    <name evidence="10" type="ORF">MONBRDRAFT_34057</name>
</gene>
<feature type="region of interest" description="Disordered" evidence="5">
    <location>
        <begin position="2036"/>
        <end position="2068"/>
    </location>
</feature>
<evidence type="ECO:0000256" key="3">
    <source>
        <dbReference type="ARBA" id="ARBA00022989"/>
    </source>
</evidence>
<dbReference type="PANTHER" id="PTHR13800:SF1">
    <property type="entry name" value="TRANSIENT RECEPTOR POTENTIAL CATION CHANNEL TRPM"/>
    <property type="match status" value="1"/>
</dbReference>
<dbReference type="GO" id="GO:0005261">
    <property type="term" value="F:monoatomic cation channel activity"/>
    <property type="evidence" value="ECO:0000318"/>
    <property type="project" value="GO_Central"/>
</dbReference>
<dbReference type="KEGG" id="mbr:MONBRDRAFT_34057"/>
<evidence type="ECO:0000313" key="10">
    <source>
        <dbReference type="EMBL" id="EDQ85815.1"/>
    </source>
</evidence>
<dbReference type="Gene3D" id="1.10.150.110">
    <property type="entry name" value="DNA polymerase beta, N-terminal domain-like"/>
    <property type="match status" value="1"/>
</dbReference>
<dbReference type="InterPro" id="IPR050927">
    <property type="entry name" value="TRPM"/>
</dbReference>
<feature type="region of interest" description="Disordered" evidence="5">
    <location>
        <begin position="2121"/>
        <end position="2162"/>
    </location>
</feature>
<dbReference type="Gene3D" id="1.10.150.670">
    <property type="entry name" value="Crossover junction endonuclease EME1, DNA-binding domain"/>
    <property type="match status" value="1"/>
</dbReference>
<dbReference type="Pfam" id="PF00520">
    <property type="entry name" value="Ion_trans"/>
    <property type="match status" value="1"/>
</dbReference>
<accession>A9V984</accession>
<feature type="compositionally biased region" description="Basic residues" evidence="5">
    <location>
        <begin position="2127"/>
        <end position="2136"/>
    </location>
</feature>
<sequence>MDETSFAIPVQVQDLYSAWIEEKFSSYRPSQDATHPLPVKEPTTTYGQVLFDSDNGNLSATHLSLGAKPYIRVAADTDVKTLCQMINEHWDIKMPRFVVSITGAAQNFNLPPRLNDMIRSGLQTAAKTDESWLITGGTNSGVMRYVGDANADIISETIVGPIFGIANWSTLNGHEQLKYLNPSDPNPQPVRGQVAMYGNPDEYPEPHRSLDRNHTHFILVDNGNPSRNAWGGEIELRTKLERQLAKMNGFGEFDVEFPIAMVTVCIQGGPGTINTMKGAASANNALVIVNGSGQAADALAYAYYLRHEPSNDDYSEEGLVDLVTRQLNGRTDLISDIKKVVEVKHQCYIYNVDYTGRIELPLDIAILDAIRINEARNPACRVNSWLNLKNDRQEAQRTLTLNKLTDQRNAASDQATINFLTKKIDHEVKDRLKRLRFQAEISKVRLLELALLWNRYDIAEDLAMKTRLIQDFSRIQEGDDEDDKKLLKSKARMLKWAMQRDRGGFVRLFLETMDREDVQMFLEQSGKDFPTTSANKANPLLSQRNKQGLASLAANQETQQRFKIPLPPEVFAEVPPVHLRRIYLTCFEERIDYDRSTIKSLALNAAFQINRDHKAILEQLYKEERCTAWHLNHDSEQFVINWLLAKDYMVSELEDEPQTLDDTARRELAEELAKGLHHLWVHRQFAIGRARIIEDVDGYLHHITTRGGISIWQPSTLEELYINLTVPRSNRDIPIVETLSRTFKGGEFTIDCVLGHYKDLLVANDGHPFDLSLDEFKKLSPYFHLMLWAVIGNRKEQALYYWSIDRSFAIENALIAFIVASNLGDQKQLPVELQFDYQDMGEAFMDHARPLLSYFRSANSITLNELLLNQTVQAGRLPTWKLAYIAKDGEFAAQAPMLDVVSAKWYGKVDRSNSMWKLFFGCLCPPYVMLPAEPLTEGEYLQTLWQQLRSFLFVRVRLNKKLAFDIDRLALFRPTEHNKYTSSLGIPSAEHHRQANPTAMIRRILKPKANRDDESERQVEGALTTQDMNPLRHYQTRSDSLASQASSNASLDKAQFSSPARLSGFEIIRRRMWAFYEAPINKFILQAVCYIALLIVYTLSTLPQTRYLLTYHSDQFWFYVTAAWMLTMFLEELRQATHSTIDAWWSSLWNRWDLVMYVMYLISVLLRLDRDPQFLGAARVFYSLVAAMLWFRLARLYAVSRTLGPKLVMIQLMVKDIMVFLALMFVVFAGYAIALFSTLYSGRRLDEFTLTELVFQPYFQIYGELFLEEMRSETSCINENFSGCGNDTGFFAAVLLALYLLIANVLLVNLLIAMMSATYDQVESQAEQLWALQNIEALLEVDQAWFLPAPLNFPRNIWLFVQFLLRCNPNNSVKPRDLVEINEPEDSVMEFSKQTTLQYFVEQRTHDQHAETLKGLVANQQLLNHIVTLIVNPEAKHNNNSNMATEEADEVAVVGREDAPVNNLDALLEWETQGPSFCVPRDRRRHGSVELPTYQLYHWHLIDTFVYFAHQLVTIPPRQWIDVAHRQGAKILGTFITEWEAGARVCKQLLANEATWERAAQALADIASHHGFDGWLINIENNLEAWEVEPMCRFLELVHRNCHKTLGTDACVIWYDSVTKAGQLQWQNELNSANKLFFDVCDGIFLNYTWLPDGLARSAAVARQRQQDVYVGIDVFGRGTYGGGQWNCAAAVQSITRHQLAIALFAPGWVYENLPLEDFAANQRRFWAQFESTGVVEHRPKTLPVQTSFSLGSGDKWYLEGQLIRSSPLATLAGQPDAAASGLGTPELDLASDCVWRGTSSLRLTIPPDHGQPEAGACVSQLVLRLQISSQLPVTVRFVTRATQGWTSIRLALASETGEPVDALDLLPKSRVAGNARPDGAHVVVATELPTESGWQVYSATVPPDLLQGRVITAVNLQLHDVCFDNQDVVVAHLGHLSLANGNEIKDWSACSPRLSREEHVNDTKNHYRLSLHQSQACVRSYVFVDDELYTVTHEFSHTHPTTFMPPVSRTVIDGIVFKRAPCDAIERLLRTQRWPDESSSTSSPYVKQDRNTGSYTVTPSATSENRRETLQRAIESVGTCPHRLRNGNEATKLRWIGPYIGAYIDRRLRQAGASAADLITSSRRVTSSRRPRVKPPHTSVTAEPKSDAPISNLRPSPQATCGRPTLVLEGLSKQREHGFISNNKIRQSLLNMTLEQNIYLIQTRNTDHTAERLRVLNKQLKEQYNAEPLRIAFAQQLTCLAGLTPQDALLLTAHFPTPQSLMAFIRDSMATSPAADSESNDDCGESLAKRLKPCIKKLAQLSRQTNEHGAVRKFGSVKAAKIVHLYARLKAD</sequence>
<evidence type="ECO:0000256" key="5">
    <source>
        <dbReference type="SAM" id="MobiDB-lite"/>
    </source>
</evidence>
<dbReference type="GO" id="GO:0030001">
    <property type="term" value="P:metal ion transport"/>
    <property type="evidence" value="ECO:0000318"/>
    <property type="project" value="GO_Central"/>
</dbReference>
<feature type="transmembrane region" description="Helical" evidence="6">
    <location>
        <begin position="1114"/>
        <end position="1130"/>
    </location>
</feature>
<comment type="subcellular location">
    <subcellularLocation>
        <location evidence="1">Membrane</location>
        <topology evidence="1">Multi-pass membrane protein</topology>
    </subcellularLocation>
</comment>
<dbReference type="STRING" id="81824.A9V984"/>
<keyword evidence="4 6" id="KW-0472">Membrane</keyword>
<feature type="transmembrane region" description="Helical" evidence="6">
    <location>
        <begin position="1180"/>
        <end position="1198"/>
    </location>
</feature>
<dbReference type="InterPro" id="IPR042530">
    <property type="entry name" value="EME1/EME2_C"/>
</dbReference>
<dbReference type="GO" id="GO:0005886">
    <property type="term" value="C:plasma membrane"/>
    <property type="evidence" value="ECO:0000318"/>
    <property type="project" value="GO_Central"/>
</dbReference>
<dbReference type="Gene3D" id="2.60.120.260">
    <property type="entry name" value="Galactose-binding domain-like"/>
    <property type="match status" value="1"/>
</dbReference>
<keyword evidence="3 6" id="KW-1133">Transmembrane helix</keyword>
<dbReference type="PANTHER" id="PTHR13800">
    <property type="entry name" value="TRANSIENT RECEPTOR POTENTIAL CATION CHANNEL, SUBFAMILY M, MEMBER 6"/>
    <property type="match status" value="1"/>
</dbReference>
<dbReference type="eggNOG" id="KOG3614">
    <property type="taxonomic scope" value="Eukaryota"/>
</dbReference>
<dbReference type="InParanoid" id="A9V984"/>
<feature type="transmembrane region" description="Helical" evidence="6">
    <location>
        <begin position="1290"/>
        <end position="1315"/>
    </location>
</feature>
<dbReference type="GO" id="GO:0005737">
    <property type="term" value="C:cytoplasm"/>
    <property type="evidence" value="ECO:0007669"/>
    <property type="project" value="InterPro"/>
</dbReference>
<feature type="transmembrane region" description="Helical" evidence="6">
    <location>
        <begin position="1083"/>
        <end position="1102"/>
    </location>
</feature>
<dbReference type="InterPro" id="IPR027421">
    <property type="entry name" value="DNA_pol_lamdba_lyase_dom_sf"/>
</dbReference>
<feature type="domain" description="Ion transport" evidence="7">
    <location>
        <begin position="1089"/>
        <end position="1326"/>
    </location>
</feature>
<protein>
    <recommendedName>
        <fullName evidence="12">Mannosyl-glycoprotein endo-beta-N-acetylglucosaminidase</fullName>
    </recommendedName>
</protein>
<dbReference type="eggNOG" id="KOG2331">
    <property type="taxonomic scope" value="Eukaryota"/>
</dbReference>
<evidence type="ECO:0000256" key="4">
    <source>
        <dbReference type="ARBA" id="ARBA00023136"/>
    </source>
</evidence>
<dbReference type="InterPro" id="IPR005821">
    <property type="entry name" value="Ion_trans_dom"/>
</dbReference>
<name>A9V984_MONBE</name>
<dbReference type="InterPro" id="IPR041491">
    <property type="entry name" value="TRPM_SLOG"/>
</dbReference>
<keyword evidence="11" id="KW-1185">Reference proteome</keyword>
<evidence type="ECO:0000256" key="1">
    <source>
        <dbReference type="ARBA" id="ARBA00004141"/>
    </source>
</evidence>
<evidence type="ECO:0000259" key="7">
    <source>
        <dbReference type="Pfam" id="PF00520"/>
    </source>
</evidence>
<feature type="domain" description="Cytosolic endo-beta-N-acetylglucosaminidase TIM barrel" evidence="8">
    <location>
        <begin position="1482"/>
        <end position="1757"/>
    </location>
</feature>
<evidence type="ECO:0000256" key="2">
    <source>
        <dbReference type="ARBA" id="ARBA00022692"/>
    </source>
</evidence>
<dbReference type="Proteomes" id="UP000001357">
    <property type="component" value="Unassembled WGS sequence"/>
</dbReference>
<dbReference type="EMBL" id="CH991570">
    <property type="protein sequence ID" value="EDQ85815.1"/>
    <property type="molecule type" value="Genomic_DNA"/>
</dbReference>
<dbReference type="Pfam" id="PF18139">
    <property type="entry name" value="LSDAT_euk"/>
    <property type="match status" value="1"/>
</dbReference>
<dbReference type="GeneID" id="5894644"/>
<evidence type="ECO:0000256" key="6">
    <source>
        <dbReference type="SAM" id="Phobius"/>
    </source>
</evidence>
<dbReference type="RefSeq" id="XP_001749294.1">
    <property type="nucleotide sequence ID" value="XM_001749242.1"/>
</dbReference>
<keyword evidence="2 6" id="KW-0812">Transmembrane</keyword>
<dbReference type="CDD" id="cd06547">
    <property type="entry name" value="GH85_ENGase"/>
    <property type="match status" value="1"/>
</dbReference>
<dbReference type="GO" id="GO:0098655">
    <property type="term" value="P:monoatomic cation transmembrane transport"/>
    <property type="evidence" value="ECO:0000318"/>
    <property type="project" value="GO_Central"/>
</dbReference>
<proteinExistence type="predicted"/>
<reference evidence="10 11" key="1">
    <citation type="journal article" date="2008" name="Nature">
        <title>The genome of the choanoflagellate Monosiga brevicollis and the origin of metazoans.</title>
        <authorList>
            <consortium name="JGI Sequencing"/>
            <person name="King N."/>
            <person name="Westbrook M.J."/>
            <person name="Young S.L."/>
            <person name="Kuo A."/>
            <person name="Abedin M."/>
            <person name="Chapman J."/>
            <person name="Fairclough S."/>
            <person name="Hellsten U."/>
            <person name="Isogai Y."/>
            <person name="Letunic I."/>
            <person name="Marr M."/>
            <person name="Pincus D."/>
            <person name="Putnam N."/>
            <person name="Rokas A."/>
            <person name="Wright K.J."/>
            <person name="Zuzow R."/>
            <person name="Dirks W."/>
            <person name="Good M."/>
            <person name="Goodstein D."/>
            <person name="Lemons D."/>
            <person name="Li W."/>
            <person name="Lyons J.B."/>
            <person name="Morris A."/>
            <person name="Nichols S."/>
            <person name="Richter D.J."/>
            <person name="Salamov A."/>
            <person name="Bork P."/>
            <person name="Lim W.A."/>
            <person name="Manning G."/>
            <person name="Miller W.T."/>
            <person name="McGinnis W."/>
            <person name="Shapiro H."/>
            <person name="Tjian R."/>
            <person name="Grigoriev I.V."/>
            <person name="Rokhsar D."/>
        </authorList>
    </citation>
    <scope>NUCLEOTIDE SEQUENCE [LARGE SCALE GENOMIC DNA]</scope>
    <source>
        <strain evidence="11">MX1 / ATCC 50154</strain>
    </source>
</reference>
<evidence type="ECO:0000313" key="11">
    <source>
        <dbReference type="Proteomes" id="UP000001357"/>
    </source>
</evidence>
<feature type="transmembrane region" description="Helical" evidence="6">
    <location>
        <begin position="1150"/>
        <end position="1168"/>
    </location>
</feature>
<evidence type="ECO:0000259" key="9">
    <source>
        <dbReference type="Pfam" id="PF18139"/>
    </source>
</evidence>